<evidence type="ECO:0000313" key="1">
    <source>
        <dbReference type="EMBL" id="SNT28255.1"/>
    </source>
</evidence>
<dbReference type="EMBL" id="FZOU01000006">
    <property type="protein sequence ID" value="SNT28255.1"/>
    <property type="molecule type" value="Genomic_DNA"/>
</dbReference>
<dbReference type="Gene3D" id="1.25.40.380">
    <property type="entry name" value="Protein of unknown function DUF1810"/>
    <property type="match status" value="1"/>
</dbReference>
<dbReference type="InterPro" id="IPR036287">
    <property type="entry name" value="Rv1873-like_sf"/>
</dbReference>
<dbReference type="RefSeq" id="WP_089409611.1">
    <property type="nucleotide sequence ID" value="NZ_FZOU01000006.1"/>
</dbReference>
<dbReference type="Proteomes" id="UP000198356">
    <property type="component" value="Unassembled WGS sequence"/>
</dbReference>
<dbReference type="OrthoDB" id="9787476at2"/>
<sequence length="145" mass="16408">MTQENDSYRLQRFVEAQAGAYDQAVAELRKGRKQSHWMWFIFPQIKGLGSSVTAEHYAIGSLQEAEAYLEHQILGYRLRACAGVLLQHHGLTAEGIFGYPDYLKLHSSMTLFDQASPDERLFSDVLVKYFGGKLDEATLVKLKGH</sequence>
<dbReference type="SUPFAM" id="SSF140736">
    <property type="entry name" value="Rv1873-like"/>
    <property type="match status" value="1"/>
</dbReference>
<dbReference type="PIRSF" id="PIRSF008546">
    <property type="entry name" value="UCP008546"/>
    <property type="match status" value="1"/>
</dbReference>
<dbReference type="InterPro" id="IPR014937">
    <property type="entry name" value="DUF1810"/>
</dbReference>
<protein>
    <submittedName>
        <fullName evidence="1">Uncharacterized protein, DUF1810 family</fullName>
    </submittedName>
</protein>
<name>A0A239LD75_9BACT</name>
<dbReference type="Pfam" id="PF08837">
    <property type="entry name" value="DUF1810"/>
    <property type="match status" value="1"/>
</dbReference>
<accession>A0A239LD75</accession>
<keyword evidence="2" id="KW-1185">Reference proteome</keyword>
<gene>
    <name evidence="1" type="ORF">SAMN05421770_106302</name>
</gene>
<dbReference type="AlphaFoldDB" id="A0A239LD75"/>
<evidence type="ECO:0000313" key="2">
    <source>
        <dbReference type="Proteomes" id="UP000198356"/>
    </source>
</evidence>
<organism evidence="1 2">
    <name type="scientific">Granulicella rosea</name>
    <dbReference type="NCBI Taxonomy" id="474952"/>
    <lineage>
        <taxon>Bacteria</taxon>
        <taxon>Pseudomonadati</taxon>
        <taxon>Acidobacteriota</taxon>
        <taxon>Terriglobia</taxon>
        <taxon>Terriglobales</taxon>
        <taxon>Acidobacteriaceae</taxon>
        <taxon>Granulicella</taxon>
    </lineage>
</organism>
<reference evidence="1 2" key="1">
    <citation type="submission" date="2017-06" db="EMBL/GenBank/DDBJ databases">
        <authorList>
            <person name="Kim H.J."/>
            <person name="Triplett B.A."/>
        </authorList>
    </citation>
    <scope>NUCLEOTIDE SEQUENCE [LARGE SCALE GENOMIC DNA]</scope>
    <source>
        <strain evidence="1 2">DSM 18704</strain>
    </source>
</reference>
<proteinExistence type="predicted"/>